<keyword evidence="8" id="KW-1185">Reference proteome</keyword>
<sequence length="509" mass="52977">MVAPLAVPLSAVSGEPLALRADELPFAVTLARGGAEALHAQLARQVRGAVLAGTLPPGAAVPGTRTLARSLGVTRGVVEAAYAELLADGTLQAEVGRGTRVRLATPAPSTPAPVAAWTGPAWLPAPGDLPVDGPARGVGTDFRLGVSGTHTLDIRAWRQAWAEAARAPVPGDYGDPAGEESLRAALAAFVGRQRGLAAQEGDLLITAGTLHALNLIVRALLPPGSAVLMENPGYRAARQVLLDAGHRPVPVPVDEDGLVVGPDTPPARLAYVTPSHQFPLGGRMCLPRRLALLEWAERCDALIVEDDFDGEFRYDAPPLPTLASLAAHTGTPGRVLYLGTLSKVLTPAVRTGFLVAPPALRPALVRARTLLDFGHPLPVQAALTWLLSGGHLDRHIRRARRWHAQVRAALTGELAGLAPHATLGGIQAGLHLCLHLAPLISAPEAARQLARQHIQVTTLDTYTFAGPPANALLLGYGGLTAAQAASGGRAVAAQIRQMVANATFDRDTA</sequence>
<keyword evidence="7" id="KW-0032">Aminotransferase</keyword>
<dbReference type="PANTHER" id="PTHR46577:SF1">
    <property type="entry name" value="HTH-TYPE TRANSCRIPTIONAL REGULATORY PROTEIN GABR"/>
    <property type="match status" value="1"/>
</dbReference>
<dbReference type="GO" id="GO:0003700">
    <property type="term" value="F:DNA-binding transcription factor activity"/>
    <property type="evidence" value="ECO:0007669"/>
    <property type="project" value="InterPro"/>
</dbReference>
<dbReference type="InterPro" id="IPR004839">
    <property type="entry name" value="Aminotransferase_I/II_large"/>
</dbReference>
<dbReference type="InterPro" id="IPR051446">
    <property type="entry name" value="HTH_trans_reg/aminotransferase"/>
</dbReference>
<dbReference type="CDD" id="cd00609">
    <property type="entry name" value="AAT_like"/>
    <property type="match status" value="1"/>
</dbReference>
<dbReference type="InterPro" id="IPR036390">
    <property type="entry name" value="WH_DNA-bd_sf"/>
</dbReference>
<evidence type="ECO:0000256" key="5">
    <source>
        <dbReference type="ARBA" id="ARBA00023163"/>
    </source>
</evidence>
<organism evidence="7 8">
    <name type="scientific">Deinococcus arboris</name>
    <dbReference type="NCBI Taxonomy" id="2682977"/>
    <lineage>
        <taxon>Bacteria</taxon>
        <taxon>Thermotogati</taxon>
        <taxon>Deinococcota</taxon>
        <taxon>Deinococci</taxon>
        <taxon>Deinococcales</taxon>
        <taxon>Deinococcaceae</taxon>
        <taxon>Deinococcus</taxon>
    </lineage>
</organism>
<proteinExistence type="inferred from homology"/>
<dbReference type="RefSeq" id="WP_157458084.1">
    <property type="nucleotide sequence ID" value="NZ_WQLB01000004.1"/>
</dbReference>
<keyword evidence="5" id="KW-0804">Transcription</keyword>
<keyword evidence="3" id="KW-0805">Transcription regulation</keyword>
<comment type="caution">
    <text evidence="7">The sequence shown here is derived from an EMBL/GenBank/DDBJ whole genome shotgun (WGS) entry which is preliminary data.</text>
</comment>
<evidence type="ECO:0000256" key="4">
    <source>
        <dbReference type="ARBA" id="ARBA00023125"/>
    </source>
</evidence>
<dbReference type="Pfam" id="PF00392">
    <property type="entry name" value="GntR"/>
    <property type="match status" value="1"/>
</dbReference>
<evidence type="ECO:0000256" key="2">
    <source>
        <dbReference type="ARBA" id="ARBA00022898"/>
    </source>
</evidence>
<reference evidence="7 8" key="1">
    <citation type="submission" date="2019-12" db="EMBL/GenBank/DDBJ databases">
        <title>Deinococcus sp. HMF7620 Genome sequencing and assembly.</title>
        <authorList>
            <person name="Kang H."/>
            <person name="Kim H."/>
            <person name="Joh K."/>
        </authorList>
    </citation>
    <scope>NUCLEOTIDE SEQUENCE [LARGE SCALE GENOMIC DNA]</scope>
    <source>
        <strain evidence="7 8">HMF7620</strain>
    </source>
</reference>
<keyword evidence="2" id="KW-0663">Pyridoxal phosphate</keyword>
<feature type="domain" description="HTH gntR-type" evidence="6">
    <location>
        <begin position="36"/>
        <end position="104"/>
    </location>
</feature>
<evidence type="ECO:0000313" key="8">
    <source>
        <dbReference type="Proteomes" id="UP000483286"/>
    </source>
</evidence>
<evidence type="ECO:0000256" key="3">
    <source>
        <dbReference type="ARBA" id="ARBA00023015"/>
    </source>
</evidence>
<dbReference type="GO" id="GO:0008483">
    <property type="term" value="F:transaminase activity"/>
    <property type="evidence" value="ECO:0007669"/>
    <property type="project" value="UniProtKB-KW"/>
</dbReference>
<protein>
    <submittedName>
        <fullName evidence="7">Aminotransferase class I/II-fold pyridoxal phosphate-dependent enzyme</fullName>
    </submittedName>
</protein>
<dbReference type="InterPro" id="IPR015421">
    <property type="entry name" value="PyrdxlP-dep_Trfase_major"/>
</dbReference>
<dbReference type="Proteomes" id="UP000483286">
    <property type="component" value="Unassembled WGS sequence"/>
</dbReference>
<accession>A0A7C9HQH1</accession>
<dbReference type="Gene3D" id="1.10.10.10">
    <property type="entry name" value="Winged helix-like DNA-binding domain superfamily/Winged helix DNA-binding domain"/>
    <property type="match status" value="1"/>
</dbReference>
<comment type="similarity">
    <text evidence="1">In the C-terminal section; belongs to the class-I pyridoxal-phosphate-dependent aminotransferase family.</text>
</comment>
<dbReference type="PANTHER" id="PTHR46577">
    <property type="entry name" value="HTH-TYPE TRANSCRIPTIONAL REGULATORY PROTEIN GABR"/>
    <property type="match status" value="1"/>
</dbReference>
<evidence type="ECO:0000259" key="6">
    <source>
        <dbReference type="PROSITE" id="PS50949"/>
    </source>
</evidence>
<evidence type="ECO:0000313" key="7">
    <source>
        <dbReference type="EMBL" id="MVN86027.1"/>
    </source>
</evidence>
<name>A0A7C9HQH1_9DEIO</name>
<dbReference type="CDD" id="cd07377">
    <property type="entry name" value="WHTH_GntR"/>
    <property type="match status" value="1"/>
</dbReference>
<dbReference type="SUPFAM" id="SSF46785">
    <property type="entry name" value="Winged helix' DNA-binding domain"/>
    <property type="match status" value="1"/>
</dbReference>
<dbReference type="PROSITE" id="PS50949">
    <property type="entry name" value="HTH_GNTR"/>
    <property type="match status" value="1"/>
</dbReference>
<keyword evidence="7" id="KW-0808">Transferase</keyword>
<evidence type="ECO:0000256" key="1">
    <source>
        <dbReference type="ARBA" id="ARBA00005384"/>
    </source>
</evidence>
<dbReference type="InterPro" id="IPR036388">
    <property type="entry name" value="WH-like_DNA-bd_sf"/>
</dbReference>
<dbReference type="GO" id="GO:0003677">
    <property type="term" value="F:DNA binding"/>
    <property type="evidence" value="ECO:0007669"/>
    <property type="project" value="UniProtKB-KW"/>
</dbReference>
<dbReference type="SMART" id="SM00345">
    <property type="entry name" value="HTH_GNTR"/>
    <property type="match status" value="1"/>
</dbReference>
<keyword evidence="4" id="KW-0238">DNA-binding</keyword>
<dbReference type="InterPro" id="IPR015424">
    <property type="entry name" value="PyrdxlP-dep_Trfase"/>
</dbReference>
<dbReference type="InterPro" id="IPR000524">
    <property type="entry name" value="Tscrpt_reg_HTH_GntR"/>
</dbReference>
<dbReference type="GO" id="GO:0030170">
    <property type="term" value="F:pyridoxal phosphate binding"/>
    <property type="evidence" value="ECO:0007669"/>
    <property type="project" value="InterPro"/>
</dbReference>
<dbReference type="Pfam" id="PF00155">
    <property type="entry name" value="Aminotran_1_2"/>
    <property type="match status" value="1"/>
</dbReference>
<dbReference type="Gene3D" id="3.40.640.10">
    <property type="entry name" value="Type I PLP-dependent aspartate aminotransferase-like (Major domain)"/>
    <property type="match status" value="1"/>
</dbReference>
<dbReference type="SUPFAM" id="SSF53383">
    <property type="entry name" value="PLP-dependent transferases"/>
    <property type="match status" value="1"/>
</dbReference>
<dbReference type="AlphaFoldDB" id="A0A7C9HQH1"/>
<gene>
    <name evidence="7" type="ORF">GO986_04540</name>
</gene>
<dbReference type="EMBL" id="WQLB01000004">
    <property type="protein sequence ID" value="MVN86027.1"/>
    <property type="molecule type" value="Genomic_DNA"/>
</dbReference>